<name>A0A9D6LAY5_UNCEI</name>
<dbReference type="GO" id="GO:0046872">
    <property type="term" value="F:metal ion binding"/>
    <property type="evidence" value="ECO:0007669"/>
    <property type="project" value="UniProtKB-KW"/>
</dbReference>
<dbReference type="Proteomes" id="UP000807850">
    <property type="component" value="Unassembled WGS sequence"/>
</dbReference>
<dbReference type="Pfam" id="PF01546">
    <property type="entry name" value="Peptidase_M20"/>
    <property type="match status" value="1"/>
</dbReference>
<dbReference type="GO" id="GO:0009089">
    <property type="term" value="P:lysine biosynthetic process via diaminopimelate"/>
    <property type="evidence" value="ECO:0007669"/>
    <property type="project" value="UniProtKB-UniRule"/>
</dbReference>
<evidence type="ECO:0000256" key="2">
    <source>
        <dbReference type="ARBA" id="ARBA00022801"/>
    </source>
</evidence>
<dbReference type="GO" id="GO:0006526">
    <property type="term" value="P:L-arginine biosynthetic process"/>
    <property type="evidence" value="ECO:0007669"/>
    <property type="project" value="TreeGrafter"/>
</dbReference>
<reference evidence="5" key="1">
    <citation type="submission" date="2020-07" db="EMBL/GenBank/DDBJ databases">
        <title>Huge and variable diversity of episymbiotic CPR bacteria and DPANN archaea in groundwater ecosystems.</title>
        <authorList>
            <person name="He C.Y."/>
            <person name="Keren R."/>
            <person name="Whittaker M."/>
            <person name="Farag I.F."/>
            <person name="Doudna J."/>
            <person name="Cate J.H.D."/>
            <person name="Banfield J.F."/>
        </authorList>
    </citation>
    <scope>NUCLEOTIDE SEQUENCE</scope>
    <source>
        <strain evidence="5">NC_groundwater_928_Pr1_S-0.2um_72_17</strain>
    </source>
</reference>
<dbReference type="GO" id="GO:0009014">
    <property type="term" value="F:succinyl-diaminopimelate desuccinylase activity"/>
    <property type="evidence" value="ECO:0007669"/>
    <property type="project" value="UniProtKB-UniRule"/>
</dbReference>
<evidence type="ECO:0000313" key="5">
    <source>
        <dbReference type="EMBL" id="MBI3539309.1"/>
    </source>
</evidence>
<dbReference type="PANTHER" id="PTHR43808">
    <property type="entry name" value="ACETYLORNITHINE DEACETYLASE"/>
    <property type="match status" value="1"/>
</dbReference>
<evidence type="ECO:0000259" key="4">
    <source>
        <dbReference type="Pfam" id="PF07687"/>
    </source>
</evidence>
<comment type="caution">
    <text evidence="5">The sequence shown here is derived from an EMBL/GenBank/DDBJ whole genome shotgun (WGS) entry which is preliminary data.</text>
</comment>
<dbReference type="PANTHER" id="PTHR43808:SF31">
    <property type="entry name" value="N-ACETYL-L-CITRULLINE DEACETYLASE"/>
    <property type="match status" value="1"/>
</dbReference>
<dbReference type="InterPro" id="IPR010174">
    <property type="entry name" value="Succinyl-DAP_deSuclase_DapE"/>
</dbReference>
<dbReference type="InterPro" id="IPR011650">
    <property type="entry name" value="Peptidase_M20_dimer"/>
</dbReference>
<dbReference type="NCBIfam" id="TIGR01900">
    <property type="entry name" value="dapE-gram_pos"/>
    <property type="match status" value="1"/>
</dbReference>
<dbReference type="InterPro" id="IPR036264">
    <property type="entry name" value="Bact_exopeptidase_dim_dom"/>
</dbReference>
<dbReference type="AlphaFoldDB" id="A0A9D6LAY5"/>
<proteinExistence type="predicted"/>
<evidence type="ECO:0000313" key="6">
    <source>
        <dbReference type="Proteomes" id="UP000807850"/>
    </source>
</evidence>
<feature type="domain" description="Peptidase M20 dimerisation" evidence="4">
    <location>
        <begin position="117"/>
        <end position="215"/>
    </location>
</feature>
<keyword evidence="2 5" id="KW-0378">Hydrolase</keyword>
<dbReference type="InterPro" id="IPR002933">
    <property type="entry name" value="Peptidase_M20"/>
</dbReference>
<dbReference type="Pfam" id="PF07687">
    <property type="entry name" value="M20_dimer"/>
    <property type="match status" value="1"/>
</dbReference>
<keyword evidence="1" id="KW-0479">Metal-binding</keyword>
<protein>
    <recommendedName>
        <fullName evidence="3">Succinyl-diaminopimelate desuccinylase</fullName>
        <ecNumber evidence="3">3.5.1.18</ecNumber>
    </recommendedName>
</protein>
<dbReference type="InterPro" id="IPR050072">
    <property type="entry name" value="Peptidase_M20A"/>
</dbReference>
<evidence type="ECO:0000256" key="1">
    <source>
        <dbReference type="ARBA" id="ARBA00022723"/>
    </source>
</evidence>
<accession>A0A9D6LAY5</accession>
<dbReference type="EC" id="3.5.1.18" evidence="3"/>
<dbReference type="EMBL" id="JACQAY010000101">
    <property type="protein sequence ID" value="MBI3539309.1"/>
    <property type="molecule type" value="Genomic_DNA"/>
</dbReference>
<dbReference type="Gene3D" id="3.30.70.360">
    <property type="match status" value="1"/>
</dbReference>
<dbReference type="Gene3D" id="3.40.630.10">
    <property type="entry name" value="Zn peptidases"/>
    <property type="match status" value="1"/>
</dbReference>
<feature type="non-terminal residue" evidence="5">
    <location>
        <position position="1"/>
    </location>
</feature>
<gene>
    <name evidence="5" type="primary">dapE</name>
    <name evidence="5" type="ORF">HY076_03445</name>
</gene>
<sequence>PTAARGAPARPLIVLAGHLDTVPANGNATARREGGRLYGLGASDMKAGDAVMLALIESLDPARMRFDLAAVFYDAEEGPLDANGLKRVLAEHAWLTEARLAILLEPTDLKVELGCIGSMNAEVRVTGKSAHSARPWLGVNAIERAAPWLADIVKFPVTETMIGGCAYRETLQITLLQSGRAKNVVPDVLTANLNYRFPPDRTLEQAEARLRTLVPPEFELRVVDRAAPGKVCADLAEVREFVTRFGATVAGKQGWTDVAQFTAAGVPAFNFGPGVAEQAHQRDEHCPIGNLDLAHRRLTEFLTDAPPSARDEARR</sequence>
<dbReference type="SUPFAM" id="SSF55031">
    <property type="entry name" value="Bacterial exopeptidase dimerisation domain"/>
    <property type="match status" value="1"/>
</dbReference>
<dbReference type="GO" id="GO:0008777">
    <property type="term" value="F:acetylornithine deacetylase activity"/>
    <property type="evidence" value="ECO:0007669"/>
    <property type="project" value="TreeGrafter"/>
</dbReference>
<organism evidence="5 6">
    <name type="scientific">Eiseniibacteriota bacterium</name>
    <dbReference type="NCBI Taxonomy" id="2212470"/>
    <lineage>
        <taxon>Bacteria</taxon>
        <taxon>Candidatus Eiseniibacteriota</taxon>
    </lineage>
</organism>
<evidence type="ECO:0000256" key="3">
    <source>
        <dbReference type="NCBIfam" id="TIGR01900"/>
    </source>
</evidence>
<dbReference type="SUPFAM" id="SSF53187">
    <property type="entry name" value="Zn-dependent exopeptidases"/>
    <property type="match status" value="1"/>
</dbReference>